<evidence type="ECO:0000313" key="1">
    <source>
        <dbReference type="EMBL" id="QHT84111.1"/>
    </source>
</evidence>
<protein>
    <submittedName>
        <fullName evidence="1">Uncharacterized protein</fullName>
    </submittedName>
</protein>
<dbReference type="AlphaFoldDB" id="A0A6C0HTU7"/>
<sequence>MDVATHILKDDVGVQRNMVKIVILIISSFDLHGYAEMKRLSHTYYSLFPNDIRFFYIEARDQEEESVEDGNTLYLKGTESVTPGIYLKTMKALQHIQSNYEYDFVLRTNLSSFFNIPHVIQYFQTKPLQHFAGGFPVFWFTSGTCICFSRDVGELLTQDIRYGDDTHDDVLISRLLDEKHISRQGLEPFDVRYFLQGYCKEHVQNLTEDEVNRILFYRCKNANRMDDVRYFQDLLQRIYQSPLQAKLAPDLVVEGFHPSDHC</sequence>
<organism evidence="1">
    <name type="scientific">viral metagenome</name>
    <dbReference type="NCBI Taxonomy" id="1070528"/>
    <lineage>
        <taxon>unclassified sequences</taxon>
        <taxon>metagenomes</taxon>
        <taxon>organismal metagenomes</taxon>
    </lineage>
</organism>
<dbReference type="EMBL" id="MN740015">
    <property type="protein sequence ID" value="QHT84111.1"/>
    <property type="molecule type" value="Genomic_DNA"/>
</dbReference>
<proteinExistence type="predicted"/>
<name>A0A6C0HTU7_9ZZZZ</name>
<accession>A0A6C0HTU7</accession>
<reference evidence="1" key="1">
    <citation type="journal article" date="2020" name="Nature">
        <title>Giant virus diversity and host interactions through global metagenomics.</title>
        <authorList>
            <person name="Schulz F."/>
            <person name="Roux S."/>
            <person name="Paez-Espino D."/>
            <person name="Jungbluth S."/>
            <person name="Walsh D.A."/>
            <person name="Denef V.J."/>
            <person name="McMahon K.D."/>
            <person name="Konstantinidis K.T."/>
            <person name="Eloe-Fadrosh E.A."/>
            <person name="Kyrpides N.C."/>
            <person name="Woyke T."/>
        </authorList>
    </citation>
    <scope>NUCLEOTIDE SEQUENCE</scope>
    <source>
        <strain evidence="1">GVMAG-M-3300023184-16</strain>
    </source>
</reference>